<dbReference type="SUPFAM" id="SSF52047">
    <property type="entry name" value="RNI-like"/>
    <property type="match status" value="1"/>
</dbReference>
<organism evidence="2 3">
    <name type="scientific">Galerina marginata (strain CBS 339.88)</name>
    <dbReference type="NCBI Taxonomy" id="685588"/>
    <lineage>
        <taxon>Eukaryota</taxon>
        <taxon>Fungi</taxon>
        <taxon>Dikarya</taxon>
        <taxon>Basidiomycota</taxon>
        <taxon>Agaricomycotina</taxon>
        <taxon>Agaricomycetes</taxon>
        <taxon>Agaricomycetidae</taxon>
        <taxon>Agaricales</taxon>
        <taxon>Agaricineae</taxon>
        <taxon>Strophariaceae</taxon>
        <taxon>Galerina</taxon>
    </lineage>
</organism>
<dbReference type="Pfam" id="PF16242">
    <property type="entry name" value="Pyrid_ox_like"/>
    <property type="match status" value="1"/>
</dbReference>
<dbReference type="STRING" id="685588.A0A067T7V6"/>
<evidence type="ECO:0000313" key="3">
    <source>
        <dbReference type="Proteomes" id="UP000027222"/>
    </source>
</evidence>
<dbReference type="Gene3D" id="2.30.110.10">
    <property type="entry name" value="Electron Transport, Fmn-binding Protein, Chain A"/>
    <property type="match status" value="1"/>
</dbReference>
<dbReference type="EMBL" id="KL142381">
    <property type="protein sequence ID" value="KDR75078.1"/>
    <property type="molecule type" value="Genomic_DNA"/>
</dbReference>
<dbReference type="AlphaFoldDB" id="A0A067T7V6"/>
<accession>A0A067T7V6</accession>
<evidence type="ECO:0000259" key="1">
    <source>
        <dbReference type="Pfam" id="PF16242"/>
    </source>
</evidence>
<reference evidence="3" key="1">
    <citation type="journal article" date="2014" name="Proc. Natl. Acad. Sci. U.S.A.">
        <title>Extensive sampling of basidiomycete genomes demonstrates inadequacy of the white-rot/brown-rot paradigm for wood decay fungi.</title>
        <authorList>
            <person name="Riley R."/>
            <person name="Salamov A.A."/>
            <person name="Brown D.W."/>
            <person name="Nagy L.G."/>
            <person name="Floudas D."/>
            <person name="Held B.W."/>
            <person name="Levasseur A."/>
            <person name="Lombard V."/>
            <person name="Morin E."/>
            <person name="Otillar R."/>
            <person name="Lindquist E.A."/>
            <person name="Sun H."/>
            <person name="LaButti K.M."/>
            <person name="Schmutz J."/>
            <person name="Jabbour D."/>
            <person name="Luo H."/>
            <person name="Baker S.E."/>
            <person name="Pisabarro A.G."/>
            <person name="Walton J.D."/>
            <person name="Blanchette R.A."/>
            <person name="Henrissat B."/>
            <person name="Martin F."/>
            <person name="Cullen D."/>
            <person name="Hibbett D.S."/>
            <person name="Grigoriev I.V."/>
        </authorList>
    </citation>
    <scope>NUCLEOTIDE SEQUENCE [LARGE SCALE GENOMIC DNA]</scope>
    <source>
        <strain evidence="3">CBS 339.88</strain>
    </source>
</reference>
<dbReference type="SUPFAM" id="SSF50475">
    <property type="entry name" value="FMN-binding split barrel"/>
    <property type="match status" value="1"/>
</dbReference>
<keyword evidence="3" id="KW-1185">Reference proteome</keyword>
<dbReference type="PANTHER" id="PTHR34818:SF1">
    <property type="entry name" value="PROTEIN BLI-3"/>
    <property type="match status" value="1"/>
</dbReference>
<feature type="domain" description="General stress protein FMN-binding split barrel" evidence="1">
    <location>
        <begin position="23"/>
        <end position="161"/>
    </location>
</feature>
<dbReference type="PANTHER" id="PTHR34818">
    <property type="entry name" value="PROTEIN BLI-3"/>
    <property type="match status" value="1"/>
</dbReference>
<dbReference type="InterPro" id="IPR038725">
    <property type="entry name" value="YdaG_split_barrel_FMN-bd"/>
</dbReference>
<name>A0A067T7V6_GALM3</name>
<dbReference type="OrthoDB" id="3244423at2759"/>
<proteinExistence type="predicted"/>
<dbReference type="InterPro" id="IPR012349">
    <property type="entry name" value="Split_barrel_FMN-bd"/>
</dbReference>
<evidence type="ECO:0000313" key="2">
    <source>
        <dbReference type="EMBL" id="KDR75078.1"/>
    </source>
</evidence>
<gene>
    <name evidence="2" type="ORF">GALMADRAFT_140627</name>
</gene>
<dbReference type="InterPro" id="IPR052917">
    <property type="entry name" value="Stress-Dev_Protein"/>
</dbReference>
<dbReference type="Proteomes" id="UP000027222">
    <property type="component" value="Unassembled WGS sequence"/>
</dbReference>
<dbReference type="HOGENOM" id="CLU_402259_0_0_1"/>
<protein>
    <recommendedName>
        <fullName evidence="1">General stress protein FMN-binding split barrel domain-containing protein</fullName>
    </recommendedName>
</protein>
<sequence length="684" mass="76665">MSTSTLDPFTPETLDDGITAQEKIDGLRDILRAIPTAMLTTRSANGHLHSRAMNPVVPDDELELSLAFIANHVSHKCGEIENDAHVNVNFMDPTTTDWASFSGKAKIIQDREKIKKHWSKGSNAWFGDLKDGVHRGDINDSRVAVIQVVPDEIQYWRAHKNVGHTFELGVDHKGKPAPPGIRLSKSRCLSKKYPVDATPLSPMLEENNALRLGGLAEGGQWIVDTTGRNSASTGIFSIPPEILSNILELGKNMTDVDPLYLEGGARPKAAFELVASHTCLLLRNIALATPRLWATVNINSRSSIEWVLECIRRSGGCWLDITIELAVEDCQLNEDWNSMMDLVITHSLRWRSLSAGCNYEPANRPTIARICDSEAPGLQHLSVEVDDMEHADADAFNMEVSVPQIFKLGTPKLKFVRLRGLGIHLFRPQLDAVVTLHLDHTRFIPLSYTTFRNIITCSSLLTNLSVHGDIIGNVPWPRQSNIIHLPKLHSLRICGEGNEIYSGLLLSIEAPLLESLTLKDLQEHDLDPLWDLMDATRYANLRRLIFSNFELSSSTYERISHTFREITSFSALYSTITESPFVVLLLKGTIQGQAGPFVPWPRLAVLTFTLDDEADDEELIQKVVEVRKRFGSPLTKILLRVDPEDLQEIPKTMHTVNDVVVEFFSKGEQWPSNRTYVDHDDIFF</sequence>